<name>A0A914DM93_9BILA</name>
<dbReference type="Proteomes" id="UP000887540">
    <property type="component" value="Unplaced"/>
</dbReference>
<protein>
    <submittedName>
        <fullName evidence="2">FLYWCH-type domain-containing protein</fullName>
    </submittedName>
</protein>
<proteinExistence type="predicted"/>
<evidence type="ECO:0000313" key="2">
    <source>
        <dbReference type="WBParaSite" id="ACRNAN_scaffold3132.g7844.t1"/>
    </source>
</evidence>
<organism evidence="1 2">
    <name type="scientific">Acrobeloides nanus</name>
    <dbReference type="NCBI Taxonomy" id="290746"/>
    <lineage>
        <taxon>Eukaryota</taxon>
        <taxon>Metazoa</taxon>
        <taxon>Ecdysozoa</taxon>
        <taxon>Nematoda</taxon>
        <taxon>Chromadorea</taxon>
        <taxon>Rhabditida</taxon>
        <taxon>Tylenchina</taxon>
        <taxon>Cephalobomorpha</taxon>
        <taxon>Cephaloboidea</taxon>
        <taxon>Cephalobidae</taxon>
        <taxon>Acrobeloides</taxon>
    </lineage>
</organism>
<keyword evidence="1" id="KW-1185">Reference proteome</keyword>
<accession>A0A914DM93</accession>
<reference evidence="2" key="1">
    <citation type="submission" date="2022-11" db="UniProtKB">
        <authorList>
            <consortium name="WormBaseParasite"/>
        </authorList>
    </citation>
    <scope>IDENTIFICATION</scope>
</reference>
<sequence>MFMEIFSNMEEFYEFFVLNEAVQEEDLEEGEILSEPEDQIVPILENIPDQPEQIQDQMVPVQIACYNSRKRKSKLSLDGFAYNLNYKNRKGVDFYYCDQRTSTGCKGSVSYAEETSAINSVVF</sequence>
<dbReference type="WBParaSite" id="ACRNAN_scaffold3132.g7844.t1">
    <property type="protein sequence ID" value="ACRNAN_scaffold3132.g7844.t1"/>
    <property type="gene ID" value="ACRNAN_scaffold3132.g7844"/>
</dbReference>
<dbReference type="AlphaFoldDB" id="A0A914DM93"/>
<evidence type="ECO:0000313" key="1">
    <source>
        <dbReference type="Proteomes" id="UP000887540"/>
    </source>
</evidence>
<dbReference type="Gene3D" id="2.20.25.240">
    <property type="match status" value="1"/>
</dbReference>